<dbReference type="AlphaFoldDB" id="A0A4R6WSP1"/>
<proteinExistence type="predicted"/>
<dbReference type="EMBL" id="SNYW01000008">
    <property type="protein sequence ID" value="TDQ82511.1"/>
    <property type="molecule type" value="Genomic_DNA"/>
</dbReference>
<comment type="caution">
    <text evidence="1">The sequence shown here is derived from an EMBL/GenBank/DDBJ whole genome shotgun (WGS) entry which is preliminary data.</text>
</comment>
<dbReference type="Proteomes" id="UP000295783">
    <property type="component" value="Unassembled WGS sequence"/>
</dbReference>
<accession>A0A4R6WSP1</accession>
<gene>
    <name evidence="1" type="ORF">A8950_2334</name>
</gene>
<protein>
    <submittedName>
        <fullName evidence="1">Uncharacterized protein</fullName>
    </submittedName>
</protein>
<organism evidence="1 2">
    <name type="scientific">Dongia mobilis</name>
    <dbReference type="NCBI Taxonomy" id="578943"/>
    <lineage>
        <taxon>Bacteria</taxon>
        <taxon>Pseudomonadati</taxon>
        <taxon>Pseudomonadota</taxon>
        <taxon>Alphaproteobacteria</taxon>
        <taxon>Rhodospirillales</taxon>
        <taxon>Dongiaceae</taxon>
        <taxon>Dongia</taxon>
    </lineage>
</organism>
<evidence type="ECO:0000313" key="2">
    <source>
        <dbReference type="Proteomes" id="UP000295783"/>
    </source>
</evidence>
<name>A0A4R6WSP1_9PROT</name>
<sequence>MCHVAIPTMIGLGLQLADRAMQAGDDGKAAAAAARELRQEGARKADEIRRQGERGRARQRLALLKGGVTGEGSPADLQRDLAQENARDAFWTQHGHDVAAREQERAARRARRSGILDSLTGLSRIGEEVIKLR</sequence>
<keyword evidence="2" id="KW-1185">Reference proteome</keyword>
<reference evidence="1 2" key="1">
    <citation type="submission" date="2019-03" db="EMBL/GenBank/DDBJ databases">
        <title>Genomic Encyclopedia of Type Strains, Phase III (KMG-III): the genomes of soil and plant-associated and newly described type strains.</title>
        <authorList>
            <person name="Whitman W."/>
        </authorList>
    </citation>
    <scope>NUCLEOTIDE SEQUENCE [LARGE SCALE GENOMIC DNA]</scope>
    <source>
        <strain evidence="1 2">CGMCC 1.7660</strain>
    </source>
</reference>
<evidence type="ECO:0000313" key="1">
    <source>
        <dbReference type="EMBL" id="TDQ82511.1"/>
    </source>
</evidence>